<dbReference type="AlphaFoldDB" id="A0A929G0A0"/>
<keyword evidence="2" id="KW-1133">Transmembrane helix</keyword>
<feature type="compositionally biased region" description="Pro residues" evidence="1">
    <location>
        <begin position="12"/>
        <end position="27"/>
    </location>
</feature>
<feature type="region of interest" description="Disordered" evidence="1">
    <location>
        <begin position="1"/>
        <end position="52"/>
    </location>
</feature>
<gene>
    <name evidence="3" type="ORF">IQ251_11820</name>
</gene>
<evidence type="ECO:0000313" key="4">
    <source>
        <dbReference type="Proteomes" id="UP000598360"/>
    </source>
</evidence>
<name>A0A929G0A0_9PSEU</name>
<comment type="caution">
    <text evidence="3">The sequence shown here is derived from an EMBL/GenBank/DDBJ whole genome shotgun (WGS) entry which is preliminary data.</text>
</comment>
<dbReference type="RefSeq" id="WP_193928561.1">
    <property type="nucleotide sequence ID" value="NZ_JADEYC010000018.1"/>
</dbReference>
<feature type="transmembrane region" description="Helical" evidence="2">
    <location>
        <begin position="72"/>
        <end position="90"/>
    </location>
</feature>
<keyword evidence="2" id="KW-0812">Transmembrane</keyword>
<keyword evidence="4" id="KW-1185">Reference proteome</keyword>
<feature type="transmembrane region" description="Helical" evidence="2">
    <location>
        <begin position="96"/>
        <end position="113"/>
    </location>
</feature>
<proteinExistence type="predicted"/>
<evidence type="ECO:0000256" key="2">
    <source>
        <dbReference type="SAM" id="Phobius"/>
    </source>
</evidence>
<evidence type="ECO:0000256" key="1">
    <source>
        <dbReference type="SAM" id="MobiDB-lite"/>
    </source>
</evidence>
<dbReference type="Proteomes" id="UP000598360">
    <property type="component" value="Unassembled WGS sequence"/>
</dbReference>
<sequence>MDPNFYVTARVPPVPDPQTGEPWPPRAPLLGGAQPKPAGDVDRIPEHLASPPEDQGPVLARYVHTFRWEKGAALYGLLVGGALTLGDLLFGGEGSVGWFLGLLLAGWSVWEQYRHRGSSATAGAEWLRNQHGWVRVNELVRIGMSVWRAPGELLLEDRDGRSLRISAREVVASQQLWDLVYNGMRRSIVLGAAEIDRGVWQFLQLPDRR</sequence>
<evidence type="ECO:0000313" key="3">
    <source>
        <dbReference type="EMBL" id="MBE9375129.1"/>
    </source>
</evidence>
<dbReference type="EMBL" id="JADEYC010000018">
    <property type="protein sequence ID" value="MBE9375129.1"/>
    <property type="molecule type" value="Genomic_DNA"/>
</dbReference>
<protein>
    <submittedName>
        <fullName evidence="3">Uncharacterized protein</fullName>
    </submittedName>
</protein>
<organism evidence="3 4">
    <name type="scientific">Saccharopolyspora montiporae</name>
    <dbReference type="NCBI Taxonomy" id="2781240"/>
    <lineage>
        <taxon>Bacteria</taxon>
        <taxon>Bacillati</taxon>
        <taxon>Actinomycetota</taxon>
        <taxon>Actinomycetes</taxon>
        <taxon>Pseudonocardiales</taxon>
        <taxon>Pseudonocardiaceae</taxon>
        <taxon>Saccharopolyspora</taxon>
    </lineage>
</organism>
<reference evidence="3" key="1">
    <citation type="submission" date="2020-10" db="EMBL/GenBank/DDBJ databases">
        <title>Diversity and distribution of actinomycetes associated with coral in the coast of Hainan.</title>
        <authorList>
            <person name="Li F."/>
        </authorList>
    </citation>
    <scope>NUCLEOTIDE SEQUENCE</scope>
    <source>
        <strain evidence="3">HNM0983</strain>
    </source>
</reference>
<keyword evidence="2" id="KW-0472">Membrane</keyword>
<accession>A0A929G0A0</accession>